<gene>
    <name evidence="1" type="ORF">GGX14DRAFT_386229</name>
</gene>
<dbReference type="EMBL" id="JARJCW010000004">
    <property type="protein sequence ID" value="KAJ7225311.1"/>
    <property type="molecule type" value="Genomic_DNA"/>
</dbReference>
<evidence type="ECO:0000313" key="2">
    <source>
        <dbReference type="Proteomes" id="UP001219525"/>
    </source>
</evidence>
<name>A0AAD6YPI2_9AGAR</name>
<sequence>MSSGTGSNLLILFRSAFSQFFVNGSGLLFTSSLLTDEASSASIRAVLFNVCARKDSVECKVEEEFELRWWWTSTRDTRNEVRSKGLTCCIAVEFKAEEEFELR</sequence>
<proteinExistence type="predicted"/>
<organism evidence="1 2">
    <name type="scientific">Mycena pura</name>
    <dbReference type="NCBI Taxonomy" id="153505"/>
    <lineage>
        <taxon>Eukaryota</taxon>
        <taxon>Fungi</taxon>
        <taxon>Dikarya</taxon>
        <taxon>Basidiomycota</taxon>
        <taxon>Agaricomycotina</taxon>
        <taxon>Agaricomycetes</taxon>
        <taxon>Agaricomycetidae</taxon>
        <taxon>Agaricales</taxon>
        <taxon>Marasmiineae</taxon>
        <taxon>Mycenaceae</taxon>
        <taxon>Mycena</taxon>
    </lineage>
</organism>
<dbReference type="AlphaFoldDB" id="A0AAD6YPI2"/>
<protein>
    <submittedName>
        <fullName evidence="1">Uncharacterized protein</fullName>
    </submittedName>
</protein>
<dbReference type="Proteomes" id="UP001219525">
    <property type="component" value="Unassembled WGS sequence"/>
</dbReference>
<accession>A0AAD6YPI2</accession>
<keyword evidence="2" id="KW-1185">Reference proteome</keyword>
<reference evidence="1" key="1">
    <citation type="submission" date="2023-03" db="EMBL/GenBank/DDBJ databases">
        <title>Massive genome expansion in bonnet fungi (Mycena s.s.) driven by repeated elements and novel gene families across ecological guilds.</title>
        <authorList>
            <consortium name="Lawrence Berkeley National Laboratory"/>
            <person name="Harder C.B."/>
            <person name="Miyauchi S."/>
            <person name="Viragh M."/>
            <person name="Kuo A."/>
            <person name="Thoen E."/>
            <person name="Andreopoulos B."/>
            <person name="Lu D."/>
            <person name="Skrede I."/>
            <person name="Drula E."/>
            <person name="Henrissat B."/>
            <person name="Morin E."/>
            <person name="Kohler A."/>
            <person name="Barry K."/>
            <person name="LaButti K."/>
            <person name="Morin E."/>
            <person name="Salamov A."/>
            <person name="Lipzen A."/>
            <person name="Mereny Z."/>
            <person name="Hegedus B."/>
            <person name="Baldrian P."/>
            <person name="Stursova M."/>
            <person name="Weitz H."/>
            <person name="Taylor A."/>
            <person name="Grigoriev I.V."/>
            <person name="Nagy L.G."/>
            <person name="Martin F."/>
            <person name="Kauserud H."/>
        </authorList>
    </citation>
    <scope>NUCLEOTIDE SEQUENCE</scope>
    <source>
        <strain evidence="1">9144</strain>
    </source>
</reference>
<evidence type="ECO:0000313" key="1">
    <source>
        <dbReference type="EMBL" id="KAJ7225311.1"/>
    </source>
</evidence>
<comment type="caution">
    <text evidence="1">The sequence shown here is derived from an EMBL/GenBank/DDBJ whole genome shotgun (WGS) entry which is preliminary data.</text>
</comment>